<evidence type="ECO:0000256" key="3">
    <source>
        <dbReference type="ARBA" id="ARBA00022691"/>
    </source>
</evidence>
<dbReference type="GO" id="GO:0008168">
    <property type="term" value="F:methyltransferase activity"/>
    <property type="evidence" value="ECO:0007669"/>
    <property type="project" value="UniProtKB-KW"/>
</dbReference>
<keyword evidence="6" id="KW-1185">Reference proteome</keyword>
<dbReference type="AlphaFoldDB" id="A0A5B2X604"/>
<dbReference type="InterPro" id="IPR041698">
    <property type="entry name" value="Methyltransf_25"/>
</dbReference>
<evidence type="ECO:0000256" key="2">
    <source>
        <dbReference type="ARBA" id="ARBA00022679"/>
    </source>
</evidence>
<dbReference type="Gene3D" id="3.40.50.150">
    <property type="entry name" value="Vaccinia Virus protein VP39"/>
    <property type="match status" value="1"/>
</dbReference>
<accession>A0A5B2X604</accession>
<dbReference type="RefSeq" id="WP_149851633.1">
    <property type="nucleotide sequence ID" value="NZ_VUOB01000041.1"/>
</dbReference>
<dbReference type="GO" id="GO:0032259">
    <property type="term" value="P:methylation"/>
    <property type="evidence" value="ECO:0007669"/>
    <property type="project" value="UniProtKB-KW"/>
</dbReference>
<dbReference type="InterPro" id="IPR029063">
    <property type="entry name" value="SAM-dependent_MTases_sf"/>
</dbReference>
<reference evidence="5 6" key="2">
    <citation type="submission" date="2019-09" db="EMBL/GenBank/DDBJ databases">
        <authorList>
            <person name="Jin C."/>
        </authorList>
    </citation>
    <scope>NUCLEOTIDE SEQUENCE [LARGE SCALE GENOMIC DNA]</scope>
    <source>
        <strain evidence="5 6">AN110305</strain>
    </source>
</reference>
<evidence type="ECO:0000313" key="5">
    <source>
        <dbReference type="EMBL" id="KAA2258636.1"/>
    </source>
</evidence>
<proteinExistence type="predicted"/>
<dbReference type="SUPFAM" id="SSF53335">
    <property type="entry name" value="S-adenosyl-L-methionine-dependent methyltransferases"/>
    <property type="match status" value="1"/>
</dbReference>
<name>A0A5B2X604_9PSEU</name>
<dbReference type="CDD" id="cd02440">
    <property type="entry name" value="AdoMet_MTases"/>
    <property type="match status" value="1"/>
</dbReference>
<dbReference type="OrthoDB" id="3818852at2"/>
<reference evidence="5 6" key="1">
    <citation type="submission" date="2019-09" db="EMBL/GenBank/DDBJ databases">
        <title>Goodfellowia gen. nov., a new genus of the Pseudonocardineae related to Actinoalloteichus, containing Goodfellowia coeruleoviolacea gen. nov., comb. nov. gen. nov., comb. nov.</title>
        <authorList>
            <person name="Labeda D."/>
        </authorList>
    </citation>
    <scope>NUCLEOTIDE SEQUENCE [LARGE SCALE GENOMIC DNA]</scope>
    <source>
        <strain evidence="5 6">AN110305</strain>
    </source>
</reference>
<organism evidence="5 6">
    <name type="scientific">Solihabitans fulvus</name>
    <dbReference type="NCBI Taxonomy" id="1892852"/>
    <lineage>
        <taxon>Bacteria</taxon>
        <taxon>Bacillati</taxon>
        <taxon>Actinomycetota</taxon>
        <taxon>Actinomycetes</taxon>
        <taxon>Pseudonocardiales</taxon>
        <taxon>Pseudonocardiaceae</taxon>
        <taxon>Solihabitans</taxon>
    </lineage>
</organism>
<evidence type="ECO:0000256" key="1">
    <source>
        <dbReference type="ARBA" id="ARBA00022603"/>
    </source>
</evidence>
<comment type="caution">
    <text evidence="5">The sequence shown here is derived from an EMBL/GenBank/DDBJ whole genome shotgun (WGS) entry which is preliminary data.</text>
</comment>
<evidence type="ECO:0000313" key="6">
    <source>
        <dbReference type="Proteomes" id="UP000323454"/>
    </source>
</evidence>
<dbReference type="Pfam" id="PF13649">
    <property type="entry name" value="Methyltransf_25"/>
    <property type="match status" value="1"/>
</dbReference>
<dbReference type="PANTHER" id="PTHR43464:SF19">
    <property type="entry name" value="UBIQUINONE BIOSYNTHESIS O-METHYLTRANSFERASE, MITOCHONDRIAL"/>
    <property type="match status" value="1"/>
</dbReference>
<evidence type="ECO:0000259" key="4">
    <source>
        <dbReference type="Pfam" id="PF13649"/>
    </source>
</evidence>
<feature type="domain" description="Methyltransferase" evidence="4">
    <location>
        <begin position="49"/>
        <end position="145"/>
    </location>
</feature>
<keyword evidence="1 5" id="KW-0489">Methyltransferase</keyword>
<protein>
    <submittedName>
        <fullName evidence="5">Class I SAM-dependent methyltransferase</fullName>
    </submittedName>
</protein>
<dbReference type="EMBL" id="VUOB01000041">
    <property type="protein sequence ID" value="KAA2258636.1"/>
    <property type="molecule type" value="Genomic_DNA"/>
</dbReference>
<gene>
    <name evidence="5" type="ORF">F0L68_22595</name>
</gene>
<sequence length="279" mass="30481">MVDAIQRFYDQLAATYHLVYADWEASVHRQGQALDQLIRANLGPGGKAVLDCACGIGTQALGLAELGHTVTGSDLSPVAVARARAEAARRGLRLPAVAADMRGLPFREHSFDVVVCADNALPHLTTQQDVLLATIGMRRLLRPGGLLIVTTRDYDAMRATRPASTPPTVNLTENGRVVTFQLLTWHPGGAHYDYEHFQVHAVGQGWHTQMRRATYWAVTRAELGELVTRAGFATTTWHEPDSTGFFQPVLTGRAGCPTERDLLAGHCPVRTDRIGRDPD</sequence>
<keyword evidence="3" id="KW-0949">S-adenosyl-L-methionine</keyword>
<dbReference type="Proteomes" id="UP000323454">
    <property type="component" value="Unassembled WGS sequence"/>
</dbReference>
<dbReference type="PANTHER" id="PTHR43464">
    <property type="entry name" value="METHYLTRANSFERASE"/>
    <property type="match status" value="1"/>
</dbReference>
<keyword evidence="2 5" id="KW-0808">Transferase</keyword>